<protein>
    <recommendedName>
        <fullName evidence="3">DUF2177 domain-containing protein</fullName>
    </recommendedName>
</protein>
<feature type="transmembrane region" description="Helical" evidence="1">
    <location>
        <begin position="68"/>
        <end position="86"/>
    </location>
</feature>
<organism evidence="2">
    <name type="scientific">viral metagenome</name>
    <dbReference type="NCBI Taxonomy" id="1070528"/>
    <lineage>
        <taxon>unclassified sequences</taxon>
        <taxon>metagenomes</taxon>
        <taxon>organismal metagenomes</taxon>
    </lineage>
</organism>
<dbReference type="EMBL" id="MN740356">
    <property type="protein sequence ID" value="QHU02354.1"/>
    <property type="molecule type" value="Genomic_DNA"/>
</dbReference>
<evidence type="ECO:0008006" key="3">
    <source>
        <dbReference type="Google" id="ProtNLM"/>
    </source>
</evidence>
<keyword evidence="1" id="KW-1133">Transmembrane helix</keyword>
<feature type="transmembrane region" description="Helical" evidence="1">
    <location>
        <begin position="6"/>
        <end position="28"/>
    </location>
</feature>
<feature type="transmembrane region" description="Helical" evidence="1">
    <location>
        <begin position="40"/>
        <end position="62"/>
    </location>
</feature>
<sequence>MCYKKIALTALSIAVLDGIFLNFLGPLFGKMVKKIQNSEMKVNLVSTFFAYVVLIFQVYYFVIRQKLSLFNSFLLGSTTYAIFDLTNHAIFKNYNIKVAIVDMLWGGTLYTLTNYIVNKI</sequence>
<dbReference type="InterPro" id="IPR018687">
    <property type="entry name" value="DUF2177_membr"/>
</dbReference>
<accession>A0A6C0JFB9</accession>
<dbReference type="Pfam" id="PF09945">
    <property type="entry name" value="DUF2177"/>
    <property type="match status" value="1"/>
</dbReference>
<keyword evidence="1" id="KW-0812">Transmembrane</keyword>
<evidence type="ECO:0000256" key="1">
    <source>
        <dbReference type="SAM" id="Phobius"/>
    </source>
</evidence>
<feature type="transmembrane region" description="Helical" evidence="1">
    <location>
        <begin position="98"/>
        <end position="117"/>
    </location>
</feature>
<reference evidence="2" key="1">
    <citation type="journal article" date="2020" name="Nature">
        <title>Giant virus diversity and host interactions through global metagenomics.</title>
        <authorList>
            <person name="Schulz F."/>
            <person name="Roux S."/>
            <person name="Paez-Espino D."/>
            <person name="Jungbluth S."/>
            <person name="Walsh D.A."/>
            <person name="Denef V.J."/>
            <person name="McMahon K.D."/>
            <person name="Konstantinidis K.T."/>
            <person name="Eloe-Fadrosh E.A."/>
            <person name="Kyrpides N.C."/>
            <person name="Woyke T."/>
        </authorList>
    </citation>
    <scope>NUCLEOTIDE SEQUENCE</scope>
    <source>
        <strain evidence="2">GVMAG-M-3300025880-75</strain>
    </source>
</reference>
<evidence type="ECO:0000313" key="2">
    <source>
        <dbReference type="EMBL" id="QHU02354.1"/>
    </source>
</evidence>
<keyword evidence="1" id="KW-0472">Membrane</keyword>
<name>A0A6C0JFB9_9ZZZZ</name>
<proteinExistence type="predicted"/>
<dbReference type="AlphaFoldDB" id="A0A6C0JFB9"/>